<dbReference type="Gene3D" id="3.30.420.10">
    <property type="entry name" value="Ribonuclease H-like superfamily/Ribonuclease H"/>
    <property type="match status" value="1"/>
</dbReference>
<evidence type="ECO:0000259" key="7">
    <source>
        <dbReference type="PROSITE" id="PS50016"/>
    </source>
</evidence>
<evidence type="ECO:0000256" key="3">
    <source>
        <dbReference type="ARBA" id="ARBA00022833"/>
    </source>
</evidence>
<dbReference type="Pfam" id="PF05380">
    <property type="entry name" value="Peptidase_A17"/>
    <property type="match status" value="1"/>
</dbReference>
<dbReference type="PANTHER" id="PTHR47331">
    <property type="entry name" value="PHD-TYPE DOMAIN-CONTAINING PROTEIN"/>
    <property type="match status" value="1"/>
</dbReference>
<dbReference type="CDD" id="cd01644">
    <property type="entry name" value="RT_pepA17"/>
    <property type="match status" value="1"/>
</dbReference>
<feature type="region of interest" description="Disordered" evidence="6">
    <location>
        <begin position="552"/>
        <end position="603"/>
    </location>
</feature>
<dbReference type="InterPro" id="IPR011011">
    <property type="entry name" value="Znf_FYVE_PHD"/>
</dbReference>
<dbReference type="Proteomes" id="UP000069940">
    <property type="component" value="Unassembled WGS sequence"/>
</dbReference>
<dbReference type="InterPro" id="IPR001584">
    <property type="entry name" value="Integrase_cat-core"/>
</dbReference>
<dbReference type="SUPFAM" id="SSF57903">
    <property type="entry name" value="FYVE/PHD zinc finger"/>
    <property type="match status" value="1"/>
</dbReference>
<keyword evidence="5" id="KW-0175">Coiled coil</keyword>
<reference evidence="10" key="1">
    <citation type="journal article" date="2015" name="Proc. Natl. Acad. Sci. U.S.A.">
        <title>Genome sequence of the Asian Tiger mosquito, Aedes albopictus, reveals insights into its biology, genetics, and evolution.</title>
        <authorList>
            <person name="Chen X.G."/>
            <person name="Jiang X."/>
            <person name="Gu J."/>
            <person name="Xu M."/>
            <person name="Wu Y."/>
            <person name="Deng Y."/>
            <person name="Zhang C."/>
            <person name="Bonizzoni M."/>
            <person name="Dermauw W."/>
            <person name="Vontas J."/>
            <person name="Armbruster P."/>
            <person name="Huang X."/>
            <person name="Yang Y."/>
            <person name="Zhang H."/>
            <person name="He W."/>
            <person name="Peng H."/>
            <person name="Liu Y."/>
            <person name="Wu K."/>
            <person name="Chen J."/>
            <person name="Lirakis M."/>
            <person name="Topalis P."/>
            <person name="Van Leeuwen T."/>
            <person name="Hall A.B."/>
            <person name="Jiang X."/>
            <person name="Thorpe C."/>
            <person name="Mueller R.L."/>
            <person name="Sun C."/>
            <person name="Waterhouse R.M."/>
            <person name="Yan G."/>
            <person name="Tu Z.J."/>
            <person name="Fang X."/>
            <person name="James A.A."/>
        </authorList>
    </citation>
    <scope>NUCLEOTIDE SEQUENCE [LARGE SCALE GENOMIC DNA]</scope>
    <source>
        <strain evidence="10">Foshan</strain>
    </source>
</reference>
<dbReference type="SMART" id="SM00249">
    <property type="entry name" value="PHD"/>
    <property type="match status" value="1"/>
</dbReference>
<dbReference type="InterPro" id="IPR008042">
    <property type="entry name" value="Retrotrans_Pao"/>
</dbReference>
<dbReference type="RefSeq" id="XP_062714681.1">
    <property type="nucleotide sequence ID" value="XM_062858697.1"/>
</dbReference>
<dbReference type="Pfam" id="PF00628">
    <property type="entry name" value="PHD"/>
    <property type="match status" value="1"/>
</dbReference>
<dbReference type="GeneID" id="115255438"/>
<dbReference type="InterPro" id="IPR019787">
    <property type="entry name" value="Znf_PHD-finger"/>
</dbReference>
<dbReference type="InterPro" id="IPR043502">
    <property type="entry name" value="DNA/RNA_pol_sf"/>
</dbReference>
<evidence type="ECO:0000313" key="10">
    <source>
        <dbReference type="Proteomes" id="UP000069940"/>
    </source>
</evidence>
<keyword evidence="3" id="KW-0862">Zinc</keyword>
<name>A0ABM1YTY3_AEDAL</name>
<feature type="compositionally biased region" description="Low complexity" evidence="6">
    <location>
        <begin position="818"/>
        <end position="832"/>
    </location>
</feature>
<feature type="compositionally biased region" description="Basic and acidic residues" evidence="6">
    <location>
        <begin position="798"/>
        <end position="814"/>
    </location>
</feature>
<feature type="region of interest" description="Disordered" evidence="6">
    <location>
        <begin position="794"/>
        <end position="835"/>
    </location>
</feature>
<dbReference type="Gene3D" id="3.30.70.270">
    <property type="match status" value="1"/>
</dbReference>
<evidence type="ECO:0000256" key="2">
    <source>
        <dbReference type="ARBA" id="ARBA00022771"/>
    </source>
</evidence>
<dbReference type="InterPro" id="IPR012337">
    <property type="entry name" value="RNaseH-like_sf"/>
</dbReference>
<dbReference type="InterPro" id="IPR043128">
    <property type="entry name" value="Rev_trsase/Diguanyl_cyclase"/>
</dbReference>
<dbReference type="CDD" id="cd15489">
    <property type="entry name" value="PHD_SF"/>
    <property type="match status" value="1"/>
</dbReference>
<keyword evidence="2 4" id="KW-0863">Zinc-finger</keyword>
<dbReference type="SUPFAM" id="SSF56672">
    <property type="entry name" value="DNA/RNA polymerases"/>
    <property type="match status" value="1"/>
</dbReference>
<dbReference type="Pfam" id="PF00078">
    <property type="entry name" value="RVT_1"/>
    <property type="match status" value="1"/>
</dbReference>
<dbReference type="InterPro" id="IPR005312">
    <property type="entry name" value="DUF1759"/>
</dbReference>
<dbReference type="EnsemblMetazoa" id="AALFPA23_012146.R17334">
    <property type="protein sequence ID" value="AALFPA23_012146.P17334"/>
    <property type="gene ID" value="AALFPA23_012146"/>
</dbReference>
<keyword evidence="1" id="KW-0479">Metal-binding</keyword>
<dbReference type="PROSITE" id="PS50994">
    <property type="entry name" value="INTEGRASE"/>
    <property type="match status" value="1"/>
</dbReference>
<dbReference type="Pfam" id="PF18701">
    <property type="entry name" value="DUF5641"/>
    <property type="match status" value="1"/>
</dbReference>
<dbReference type="RefSeq" id="XP_062714680.1">
    <property type="nucleotide sequence ID" value="XM_062858696.1"/>
</dbReference>
<dbReference type="InterPro" id="IPR013083">
    <property type="entry name" value="Znf_RING/FYVE/PHD"/>
</dbReference>
<dbReference type="InterPro" id="IPR000477">
    <property type="entry name" value="RT_dom"/>
</dbReference>
<evidence type="ECO:0000313" key="9">
    <source>
        <dbReference type="EnsemblMetazoa" id="AALFPA23_012146.P17333"/>
    </source>
</evidence>
<dbReference type="Gene3D" id="3.10.10.10">
    <property type="entry name" value="HIV Type 1 Reverse Transcriptase, subunit A, domain 1"/>
    <property type="match status" value="1"/>
</dbReference>
<feature type="domain" description="Integrase catalytic" evidence="8">
    <location>
        <begin position="1929"/>
        <end position="2115"/>
    </location>
</feature>
<dbReference type="InterPro" id="IPR040676">
    <property type="entry name" value="DUF5641"/>
</dbReference>
<evidence type="ECO:0000259" key="8">
    <source>
        <dbReference type="PROSITE" id="PS50994"/>
    </source>
</evidence>
<evidence type="ECO:0000256" key="4">
    <source>
        <dbReference type="PROSITE-ProRule" id="PRU00146"/>
    </source>
</evidence>
<feature type="compositionally biased region" description="Basic residues" evidence="6">
    <location>
        <begin position="66"/>
        <end position="75"/>
    </location>
</feature>
<keyword evidence="10" id="KW-1185">Reference proteome</keyword>
<dbReference type="PROSITE" id="PS01359">
    <property type="entry name" value="ZF_PHD_1"/>
    <property type="match status" value="1"/>
</dbReference>
<protein>
    <submittedName>
        <fullName evidence="9">Uncharacterized protein</fullName>
    </submittedName>
</protein>
<dbReference type="PROSITE" id="PS50016">
    <property type="entry name" value="ZF_PHD_2"/>
    <property type="match status" value="1"/>
</dbReference>
<dbReference type="Gene3D" id="3.30.40.10">
    <property type="entry name" value="Zinc/RING finger domain, C3HC4 (zinc finger)"/>
    <property type="match status" value="1"/>
</dbReference>
<sequence>MDPSDSHCIMCNRPNNADNLVQCDRCDGYVHYSCADVGDSIADPDRSFTCKRCVESDEVVTVSSHRTSRSSRRTSHSGSSSARVALRLQQLEKEKQNRLRELEDAEKFQRLRRQVEEDFEKQQFAILDAQLQDEDEDRSVKSRVSSRQIRESTKKWVGASSQTDGANSQVATTSAQIVSTSLDGTLRTPADESEDQITLAAIPEEALQPASAEGDREAEPNKMTSVVSVLEEQQTVRSTEFTVAAQVPTSHQGLGADTSAGAIPSSRRHTGVLTTGELESEERVQQKARAAYTKINAGMTSRAGGVRVASPTGSGLSSESQVRTSVSTLHVRLHPIPEVGQTSTPLIPTIKQIVGRQSGHRQTHKNPAKLGNQLGAVQGHLALNHSLGTVPTSGEPPPGLNTMGQIPSLKSAQFCESKPAAKQPFSDQNQMRVPKSSVFVPGHGSEVNRSFVPPVEQQQYSVPDRQEVQPPSGREQCTVTSARDQFVNQPPPGYENFARKPTAATWNPAWPSVPHFGTIGYLPSIPFHSTYGQPDYALNSTEYLTSTGYQQGALPSTSRLEPLPGHQTYPEPTTRPNHQHRTDQREQWQNSSQSQPRRVRGPTAEQLAARQVIPKELPVFAGDPQDWPLFLSSFNNSTEACGYNDAENLARLQRCLRGHALESVRSRLLIPESVPYVLATLERLYGRPEVIIHSLLKRMREIPSPRGDDLKTLIKFGMGVGNMVEHMILAQQHQHISNPMLLQELVDRLPPTLKLQWASFKRHYHTVNLATFNDFMKDLVTMASDVTLLTGIGQQPAEKQEKPKRERAAKEKLFVHQSSSNTSGSSGTESSNPTVKPCVHCSKTDHRVAECPDFKRLSVDERWKVLRQKGLCRICLIPHRSWPCRSKQECGVRDCRMRHHALLHLAKVQTGTVPTSTPTERNIVHQNHHSVTSCALMRYLPVTLHYNGNSVEVFAFLDDGSSSTMMEAEVAKQLGAAGPAEPLCLGWTGDITRIEKDSQHVNVAISGHNIANMFPLKARTVGQLKLPSQTVDYEELCLGHPYLRKLPLSSYTSAVPRLIIGVDNAKLISTLKSRESRNGELVAVKTRLGWSLFGKHTVGSSPVEYVHTHQELHGADTDLHNLFRQFMAVDEASVNQSPLSEQDKRALEILQKTTRRIDGRLETGLLWRNDEPSLPNSYSMAVRRAEALERKLAKDEQLREKVKQLIQEYVAKGYAHRITAAELESSEPGRVWYLPLGVVRNPRKPEKVRLIWDAAARSEGVSFNDLMLKGPDLLTALPSVLLRFRQKSVAFSGDIKEMFHQFRIRQEDRQAQRFLFREHPEEPPQIFVMDVAAFGAACSPCIAQYLKNRNAEDYKQQYPEAARAIVENHYVDDFLDSVDTVEEAVELIEDVKHVHAMAGMEIRNFASNSPAVLERIGEVSEAEQKLVKLESIVERVLGMVWKPEEDIFTFELDLKEEVRNIVLNNTTPTKRQVLRTIMSLFDPLGLVAHFIVHGKLIMQRIWREGLDWDEAISGEILEDWRRWSGLLLKINEVGVPRCFFSGNRSVCNGAEIHMFVDASENAYACVAYLRSSDNGIPRCTLIVAKTKVAPLKPLSIPRLELQAALNGSRLLDTICKALTIPISARYLWTDSTTVLAWLRSETRRYHQFVGFRVGEILTTTTIGEWRKVQSKLNVADQATKWKDGPSFNPEDWWYSGPSFLSDTTEKWTEHTSEDFVTTEDMRSAFLHHRKLHPPFIVAVERFSKWTRLVRATAYVIRAVKRFLSLKVNGPLVQEELQSAETLLWRQVQREAYSEEYSTLLYNKEHPREEPRKLERSSALFNMSPMLDSNGVLRMNSRITAAPVVSTDLKYPIFLPKEHRVTELLVESYHIRFLHGNKETIFNELRQRFQIPKLRSVVSKVAKQCQYCRVRKATPQEPMMAPLPEIRLTSFIRPFTHTGVDYFGPVFVKQGRSTVKRWIALFTCLSIRAVHLEVVHSLSTQSCVMAIRRFVARRGSPATFCSDNGTNFVGANNLLREQLRAIGECCATTFTNSDTRWLFNPPLAPHMGGSWERLVRSVKVAMSAIADHPRHPSDEVLETIALEAESIVNSRPLTYVPLDHENQEALSPNHFLLYGTQGINQPSRDIEEEQAPLRDSWKLAKYLVDTFWVRWVREYLPTLTRRTKWFHPVRPLQPGDLVVVVEEGKRNGWVRGRIVEVLPGKDGQVRRAVVQTARGLVNRSATKLALLEVKEMSKAESDIPESGVSELHGRGDVGEPLGSFELDEVSSEYALRFNRLSAVDG</sequence>
<dbReference type="InterPro" id="IPR041588">
    <property type="entry name" value="Integrase_H2C2"/>
</dbReference>
<feature type="domain" description="PHD-type" evidence="7">
    <location>
        <begin position="5"/>
        <end position="56"/>
    </location>
</feature>
<dbReference type="PANTHER" id="PTHR47331:SF1">
    <property type="entry name" value="GAG-LIKE PROTEIN"/>
    <property type="match status" value="1"/>
</dbReference>
<dbReference type="Pfam" id="PF03564">
    <property type="entry name" value="DUF1759"/>
    <property type="match status" value="1"/>
</dbReference>
<feature type="region of interest" description="Disordered" evidence="6">
    <location>
        <begin position="64"/>
        <end position="83"/>
    </location>
</feature>
<evidence type="ECO:0000256" key="5">
    <source>
        <dbReference type="SAM" id="Coils"/>
    </source>
</evidence>
<feature type="compositionally biased region" description="Polar residues" evidence="6">
    <location>
        <begin position="587"/>
        <end position="596"/>
    </location>
</feature>
<evidence type="ECO:0000256" key="6">
    <source>
        <dbReference type="SAM" id="MobiDB-lite"/>
    </source>
</evidence>
<organism evidence="9 10">
    <name type="scientific">Aedes albopictus</name>
    <name type="common">Asian tiger mosquito</name>
    <name type="synonym">Stegomyia albopicta</name>
    <dbReference type="NCBI Taxonomy" id="7160"/>
    <lineage>
        <taxon>Eukaryota</taxon>
        <taxon>Metazoa</taxon>
        <taxon>Ecdysozoa</taxon>
        <taxon>Arthropoda</taxon>
        <taxon>Hexapoda</taxon>
        <taxon>Insecta</taxon>
        <taxon>Pterygota</taxon>
        <taxon>Neoptera</taxon>
        <taxon>Endopterygota</taxon>
        <taxon>Diptera</taxon>
        <taxon>Nematocera</taxon>
        <taxon>Culicoidea</taxon>
        <taxon>Culicidae</taxon>
        <taxon>Culicinae</taxon>
        <taxon>Aedini</taxon>
        <taxon>Aedes</taxon>
        <taxon>Stegomyia</taxon>
    </lineage>
</organism>
<dbReference type="InterPro" id="IPR019786">
    <property type="entry name" value="Zinc_finger_PHD-type_CS"/>
</dbReference>
<dbReference type="InterPro" id="IPR036397">
    <property type="entry name" value="RNaseH_sf"/>
</dbReference>
<dbReference type="SUPFAM" id="SSF53098">
    <property type="entry name" value="Ribonuclease H-like"/>
    <property type="match status" value="1"/>
</dbReference>
<dbReference type="InterPro" id="IPR001965">
    <property type="entry name" value="Znf_PHD"/>
</dbReference>
<evidence type="ECO:0000256" key="1">
    <source>
        <dbReference type="ARBA" id="ARBA00022723"/>
    </source>
</evidence>
<reference evidence="9" key="2">
    <citation type="submission" date="2025-05" db="UniProtKB">
        <authorList>
            <consortium name="EnsemblMetazoa"/>
        </authorList>
    </citation>
    <scope>IDENTIFICATION</scope>
    <source>
        <strain evidence="9">Foshan</strain>
    </source>
</reference>
<proteinExistence type="predicted"/>
<dbReference type="Pfam" id="PF17921">
    <property type="entry name" value="Integrase_H2C2"/>
    <property type="match status" value="1"/>
</dbReference>
<accession>A0ABM1YTY3</accession>
<dbReference type="EnsemblMetazoa" id="AALFPA23_012146.R17333">
    <property type="protein sequence ID" value="AALFPA23_012146.P17333"/>
    <property type="gene ID" value="AALFPA23_012146"/>
</dbReference>
<feature type="coiled-coil region" evidence="5">
    <location>
        <begin position="1178"/>
        <end position="1208"/>
    </location>
</feature>